<dbReference type="PANTHER" id="PTHR33529">
    <property type="entry name" value="SLR0882 PROTEIN-RELATED"/>
    <property type="match status" value="1"/>
</dbReference>
<feature type="transmembrane region" description="Helical" evidence="6">
    <location>
        <begin position="331"/>
        <end position="355"/>
    </location>
</feature>
<evidence type="ECO:0000256" key="5">
    <source>
        <dbReference type="ARBA" id="ARBA00023136"/>
    </source>
</evidence>
<protein>
    <submittedName>
        <fullName evidence="7">LptF/LptG family permease</fullName>
    </submittedName>
</protein>
<keyword evidence="2" id="KW-1003">Cell membrane</keyword>
<feature type="transmembrane region" description="Helical" evidence="6">
    <location>
        <begin position="50"/>
        <end position="78"/>
    </location>
</feature>
<dbReference type="Pfam" id="PF03739">
    <property type="entry name" value="LptF_LptG"/>
    <property type="match status" value="1"/>
</dbReference>
<dbReference type="EMBL" id="JADIMF010000002">
    <property type="protein sequence ID" value="MBO8468192.1"/>
    <property type="molecule type" value="Genomic_DNA"/>
</dbReference>
<evidence type="ECO:0000256" key="3">
    <source>
        <dbReference type="ARBA" id="ARBA00022692"/>
    </source>
</evidence>
<gene>
    <name evidence="7" type="ORF">IAA72_00215</name>
</gene>
<dbReference type="GO" id="GO:0015920">
    <property type="term" value="P:lipopolysaccharide transport"/>
    <property type="evidence" value="ECO:0007669"/>
    <property type="project" value="TreeGrafter"/>
</dbReference>
<evidence type="ECO:0000313" key="7">
    <source>
        <dbReference type="EMBL" id="MBO8468192.1"/>
    </source>
</evidence>
<evidence type="ECO:0000256" key="6">
    <source>
        <dbReference type="SAM" id="Phobius"/>
    </source>
</evidence>
<sequence length="359" mass="40577">MKILTRYTISSILKTAIVTIMIFAMILAAVELFSKMDQIMHGNVAVPSLILYIILSLPEYLLMAASISFLFAVTYYLSTLTANNEMIPILNAGVSPVRIRLPIIILAVILTILGSLFQEHTVISAVNMHDELETELFGASSTRDTRNIVLTDEDGFLIYTQRFSEATGEIYSPVLVKTENGIIEERIESDRARYDEEKGWWVFENARIYHISGKDVETETMSTFEEPLFNPEPRLFRSQNTQIDTMDRATAKDYLARLLQSDRTTWQEKATDYYRRLAKPIAIFVLMVISVCINYRFKKNVLLFSVIQSLSIAVVYYVADMVFSIMGHQGAVTPLQAVILPMILTIALSAVISLLGRKA</sequence>
<organism evidence="7 8">
    <name type="scientific">Candidatus Ornithospirochaeta stercoravium</name>
    <dbReference type="NCBI Taxonomy" id="2840897"/>
    <lineage>
        <taxon>Bacteria</taxon>
        <taxon>Pseudomonadati</taxon>
        <taxon>Spirochaetota</taxon>
        <taxon>Spirochaetia</taxon>
        <taxon>Spirochaetales</taxon>
        <taxon>Spirochaetaceae</taxon>
        <taxon>Spirochaetaceae incertae sedis</taxon>
        <taxon>Candidatus Ornithospirochaeta</taxon>
    </lineage>
</organism>
<dbReference type="Proteomes" id="UP000810292">
    <property type="component" value="Unassembled WGS sequence"/>
</dbReference>
<dbReference type="InterPro" id="IPR005495">
    <property type="entry name" value="LptG/LptF_permease"/>
</dbReference>
<dbReference type="PANTHER" id="PTHR33529:SF6">
    <property type="entry name" value="YJGP_YJGQ FAMILY PERMEASE"/>
    <property type="match status" value="1"/>
</dbReference>
<evidence type="ECO:0000313" key="8">
    <source>
        <dbReference type="Proteomes" id="UP000810292"/>
    </source>
</evidence>
<evidence type="ECO:0000256" key="1">
    <source>
        <dbReference type="ARBA" id="ARBA00004651"/>
    </source>
</evidence>
<feature type="transmembrane region" description="Helical" evidence="6">
    <location>
        <begin position="12"/>
        <end position="30"/>
    </location>
</feature>
<feature type="transmembrane region" description="Helical" evidence="6">
    <location>
        <begin position="99"/>
        <end position="117"/>
    </location>
</feature>
<proteinExistence type="predicted"/>
<keyword evidence="4 6" id="KW-1133">Transmembrane helix</keyword>
<reference evidence="7" key="2">
    <citation type="journal article" date="2021" name="PeerJ">
        <title>Extensive microbial diversity within the chicken gut microbiome revealed by metagenomics and culture.</title>
        <authorList>
            <person name="Gilroy R."/>
            <person name="Ravi A."/>
            <person name="Getino M."/>
            <person name="Pursley I."/>
            <person name="Horton D.L."/>
            <person name="Alikhan N.F."/>
            <person name="Baker D."/>
            <person name="Gharbi K."/>
            <person name="Hall N."/>
            <person name="Watson M."/>
            <person name="Adriaenssens E.M."/>
            <person name="Foster-Nyarko E."/>
            <person name="Jarju S."/>
            <person name="Secka A."/>
            <person name="Antonio M."/>
            <person name="Oren A."/>
            <person name="Chaudhuri R.R."/>
            <person name="La Ragione R."/>
            <person name="Hildebrand F."/>
            <person name="Pallen M.J."/>
        </authorList>
    </citation>
    <scope>NUCLEOTIDE SEQUENCE</scope>
    <source>
        <strain evidence="7">14700</strain>
    </source>
</reference>
<evidence type="ECO:0000256" key="4">
    <source>
        <dbReference type="ARBA" id="ARBA00022989"/>
    </source>
</evidence>
<name>A0A9D9I9B9_9SPIO</name>
<feature type="transmembrane region" description="Helical" evidence="6">
    <location>
        <begin position="302"/>
        <end position="319"/>
    </location>
</feature>
<accession>A0A9D9I9B9</accession>
<comment type="caution">
    <text evidence="7">The sequence shown here is derived from an EMBL/GenBank/DDBJ whole genome shotgun (WGS) entry which is preliminary data.</text>
</comment>
<comment type="subcellular location">
    <subcellularLocation>
        <location evidence="1">Cell membrane</location>
        <topology evidence="1">Multi-pass membrane protein</topology>
    </subcellularLocation>
</comment>
<dbReference type="AlphaFoldDB" id="A0A9D9I9B9"/>
<keyword evidence="3 6" id="KW-0812">Transmembrane</keyword>
<reference evidence="7" key="1">
    <citation type="submission" date="2020-10" db="EMBL/GenBank/DDBJ databases">
        <authorList>
            <person name="Gilroy R."/>
        </authorList>
    </citation>
    <scope>NUCLEOTIDE SEQUENCE</scope>
    <source>
        <strain evidence="7">14700</strain>
    </source>
</reference>
<evidence type="ECO:0000256" key="2">
    <source>
        <dbReference type="ARBA" id="ARBA00022475"/>
    </source>
</evidence>
<keyword evidence="5 6" id="KW-0472">Membrane</keyword>
<dbReference type="GO" id="GO:0043190">
    <property type="term" value="C:ATP-binding cassette (ABC) transporter complex"/>
    <property type="evidence" value="ECO:0007669"/>
    <property type="project" value="TreeGrafter"/>
</dbReference>